<feature type="signal peptide" evidence="2">
    <location>
        <begin position="1"/>
        <end position="25"/>
    </location>
</feature>
<dbReference type="RefSeq" id="WP_043406014.1">
    <property type="nucleotide sequence ID" value="NZ_JPMI01000257.1"/>
</dbReference>
<evidence type="ECO:0000313" key="4">
    <source>
        <dbReference type="Proteomes" id="UP000028547"/>
    </source>
</evidence>
<evidence type="ECO:0000313" key="3">
    <source>
        <dbReference type="EMBL" id="KFA89187.1"/>
    </source>
</evidence>
<name>A0A084SL52_9BACT</name>
<feature type="chain" id="PRO_5001781437" description="Outer membrane protein beta-barrel domain-containing protein" evidence="2">
    <location>
        <begin position="26"/>
        <end position="284"/>
    </location>
</feature>
<reference evidence="3 4" key="1">
    <citation type="submission" date="2014-07" db="EMBL/GenBank/DDBJ databases">
        <title>Draft Genome Sequence of Gephyronic Acid Producer, Cystobacter violaceus Strain Cb vi76.</title>
        <authorList>
            <person name="Stevens D.C."/>
            <person name="Young J."/>
            <person name="Carmichael R."/>
            <person name="Tan J."/>
            <person name="Taylor R.E."/>
        </authorList>
    </citation>
    <scope>NUCLEOTIDE SEQUENCE [LARGE SCALE GENOMIC DNA]</scope>
    <source>
        <strain evidence="3 4">Cb vi76</strain>
    </source>
</reference>
<evidence type="ECO:0000256" key="2">
    <source>
        <dbReference type="SAM" id="SignalP"/>
    </source>
</evidence>
<accession>A0A084SL52</accession>
<gene>
    <name evidence="3" type="ORF">Q664_36255</name>
</gene>
<evidence type="ECO:0000256" key="1">
    <source>
        <dbReference type="SAM" id="MobiDB-lite"/>
    </source>
</evidence>
<dbReference type="Proteomes" id="UP000028547">
    <property type="component" value="Unassembled WGS sequence"/>
</dbReference>
<proteinExistence type="predicted"/>
<feature type="compositionally biased region" description="Low complexity" evidence="1">
    <location>
        <begin position="24"/>
        <end position="35"/>
    </location>
</feature>
<sequence>MSSPLRTLSCALLAGALLVSASAEARFGKSSTSSDEASDSRTHDASAVGSSGVVHDASPVTEDSGSGGDVHDDSPVEPYPPPQDYESAYTYVSPRHSRASWHENEFASRRHRNFTLGLEAQVMREGAGVGLHLGLEGERFGAFVRASALSLRAEDGSGVTEDISVTGLHLSMAVLKGRMGRVRLEGGLSIAKAADVTFIGPSVGLSSELYLVSSLALEARVQLTPWPYRQFDAAGGLAWYFGDSRLLALRGGMRMLVLNDAGYVDGVVHQDVLPGPYLSFGLAI</sequence>
<keyword evidence="2" id="KW-0732">Signal</keyword>
<feature type="region of interest" description="Disordered" evidence="1">
    <location>
        <begin position="24"/>
        <end position="88"/>
    </location>
</feature>
<dbReference type="AlphaFoldDB" id="A0A084SL52"/>
<dbReference type="EMBL" id="JPMI01000257">
    <property type="protein sequence ID" value="KFA89187.1"/>
    <property type="molecule type" value="Genomic_DNA"/>
</dbReference>
<organism evidence="3 4">
    <name type="scientific">Archangium violaceum Cb vi76</name>
    <dbReference type="NCBI Taxonomy" id="1406225"/>
    <lineage>
        <taxon>Bacteria</taxon>
        <taxon>Pseudomonadati</taxon>
        <taxon>Myxococcota</taxon>
        <taxon>Myxococcia</taxon>
        <taxon>Myxococcales</taxon>
        <taxon>Cystobacterineae</taxon>
        <taxon>Archangiaceae</taxon>
        <taxon>Archangium</taxon>
    </lineage>
</organism>
<comment type="caution">
    <text evidence="3">The sequence shown here is derived from an EMBL/GenBank/DDBJ whole genome shotgun (WGS) entry which is preliminary data.</text>
</comment>
<evidence type="ECO:0008006" key="5">
    <source>
        <dbReference type="Google" id="ProtNLM"/>
    </source>
</evidence>
<protein>
    <recommendedName>
        <fullName evidence="5">Outer membrane protein beta-barrel domain-containing protein</fullName>
    </recommendedName>
</protein>